<organism evidence="1 2">
    <name type="scientific">Echeneis naucrates</name>
    <name type="common">Live sharksucker</name>
    <dbReference type="NCBI Taxonomy" id="173247"/>
    <lineage>
        <taxon>Eukaryota</taxon>
        <taxon>Metazoa</taxon>
        <taxon>Chordata</taxon>
        <taxon>Craniata</taxon>
        <taxon>Vertebrata</taxon>
        <taxon>Euteleostomi</taxon>
        <taxon>Actinopterygii</taxon>
        <taxon>Neopterygii</taxon>
        <taxon>Teleostei</taxon>
        <taxon>Neoteleostei</taxon>
        <taxon>Acanthomorphata</taxon>
        <taxon>Carangaria</taxon>
        <taxon>Carangiformes</taxon>
        <taxon>Echeneidae</taxon>
        <taxon>Echeneis</taxon>
    </lineage>
</organism>
<dbReference type="OMA" id="WNLKCLN"/>
<evidence type="ECO:0000313" key="1">
    <source>
        <dbReference type="Ensembl" id="ENSENLP00000054491.1"/>
    </source>
</evidence>
<reference evidence="1" key="1">
    <citation type="submission" date="2021-04" db="EMBL/GenBank/DDBJ databases">
        <authorList>
            <consortium name="Wellcome Sanger Institute Data Sharing"/>
        </authorList>
    </citation>
    <scope>NUCLEOTIDE SEQUENCE [LARGE SCALE GENOMIC DNA]</scope>
</reference>
<reference evidence="1" key="2">
    <citation type="submission" date="2025-08" db="UniProtKB">
        <authorList>
            <consortium name="Ensembl"/>
        </authorList>
    </citation>
    <scope>IDENTIFICATION</scope>
</reference>
<proteinExistence type="predicted"/>
<dbReference type="InParanoid" id="A0A665XFM4"/>
<reference evidence="1" key="3">
    <citation type="submission" date="2025-09" db="UniProtKB">
        <authorList>
            <consortium name="Ensembl"/>
        </authorList>
    </citation>
    <scope>IDENTIFICATION</scope>
</reference>
<sequence length="73" mass="8510">LRKNPKVQFWTTYQERSADWSIEPLLHRWKLKCAEIQLEEFDGDKSELAASTLPGHHSIQMMVITLKTEDIGL</sequence>
<accession>A0A665XFM4</accession>
<dbReference type="AlphaFoldDB" id="A0A665XFM4"/>
<keyword evidence="2" id="KW-1185">Reference proteome</keyword>
<dbReference type="Proteomes" id="UP000472264">
    <property type="component" value="Chromosome 8"/>
</dbReference>
<protein>
    <submittedName>
        <fullName evidence="1">Uncharacterized protein</fullName>
    </submittedName>
</protein>
<dbReference type="Ensembl" id="ENSENLT00000055779.1">
    <property type="protein sequence ID" value="ENSENLP00000054491.1"/>
    <property type="gene ID" value="ENSENLG00000022700.1"/>
</dbReference>
<evidence type="ECO:0000313" key="2">
    <source>
        <dbReference type="Proteomes" id="UP000472264"/>
    </source>
</evidence>
<name>A0A665XFM4_ECHNA</name>